<dbReference type="Gene3D" id="3.40.50.2000">
    <property type="entry name" value="Glycogen Phosphorylase B"/>
    <property type="match status" value="2"/>
</dbReference>
<dbReference type="InterPro" id="IPR001296">
    <property type="entry name" value="Glyco_trans_1"/>
</dbReference>
<accession>A0A0G0JVZ9</accession>
<dbReference type="CDD" id="cd03809">
    <property type="entry name" value="GT4_MtfB-like"/>
    <property type="match status" value="1"/>
</dbReference>
<organism evidence="4 5">
    <name type="scientific">Candidatus Shapirobacteria bacterium GW2011_GWE2_38_30</name>
    <dbReference type="NCBI Taxonomy" id="1618490"/>
    <lineage>
        <taxon>Bacteria</taxon>
        <taxon>Candidatus Shapironibacteriota</taxon>
    </lineage>
</organism>
<dbReference type="EMBL" id="LBUT01000005">
    <property type="protein sequence ID" value="KKQ70802.1"/>
    <property type="molecule type" value="Genomic_DNA"/>
</dbReference>
<sequence length="361" mass="41048">MSTINIAFDISPLKDGNSVRGVGYYTQMLSQALKQVAPKKSDFKNYQFDLITDKNQLTQKKYDLIHYPYFNPFQITLPGNTDIPLIVTIHDLIPVEHRPHFPPGFKGSLNWILQKRNLKYVDFIITPSHYSKFIIHQHTKYPLDHIYVTYEAADSSFKPISDKLLLSKIKNKYNLPDKFVLFVGDLNWNKNIPNLVKSCLDLNYPLVIVGSAATKKDVPFHPETKDIIWLQNTVKGLKDPNSVILTGYVPDKDLPVIFNLATIYCQPSFSEGFGLPVIQAMQSGTPVAISNSSCLPEIADDNAISFDPTSVKDISSVLQQLWTKPKLRQKYSKLGLKRSKFFDWQFTALQTLSVYQIALSI</sequence>
<evidence type="ECO:0000256" key="1">
    <source>
        <dbReference type="ARBA" id="ARBA00022679"/>
    </source>
</evidence>
<dbReference type="STRING" id="1618490.US90_C0005G0016"/>
<feature type="domain" description="Glycosyl transferase family 1" evidence="2">
    <location>
        <begin position="171"/>
        <end position="335"/>
    </location>
</feature>
<proteinExistence type="predicted"/>
<comment type="caution">
    <text evidence="4">The sequence shown here is derived from an EMBL/GenBank/DDBJ whole genome shotgun (WGS) entry which is preliminary data.</text>
</comment>
<dbReference type="Pfam" id="PF13439">
    <property type="entry name" value="Glyco_transf_4"/>
    <property type="match status" value="1"/>
</dbReference>
<keyword evidence="1 4" id="KW-0808">Transferase</keyword>
<evidence type="ECO:0000259" key="3">
    <source>
        <dbReference type="Pfam" id="PF13439"/>
    </source>
</evidence>
<dbReference type="InterPro" id="IPR028098">
    <property type="entry name" value="Glyco_trans_4-like_N"/>
</dbReference>
<dbReference type="GO" id="GO:0009103">
    <property type="term" value="P:lipopolysaccharide biosynthetic process"/>
    <property type="evidence" value="ECO:0007669"/>
    <property type="project" value="TreeGrafter"/>
</dbReference>
<dbReference type="Proteomes" id="UP000034406">
    <property type="component" value="Unassembled WGS sequence"/>
</dbReference>
<evidence type="ECO:0000259" key="2">
    <source>
        <dbReference type="Pfam" id="PF00534"/>
    </source>
</evidence>
<feature type="domain" description="Glycosyltransferase subfamily 4-like N-terminal" evidence="3">
    <location>
        <begin position="48"/>
        <end position="154"/>
    </location>
</feature>
<reference evidence="4 5" key="1">
    <citation type="journal article" date="2015" name="Nature">
        <title>rRNA introns, odd ribosomes, and small enigmatic genomes across a large radiation of phyla.</title>
        <authorList>
            <person name="Brown C.T."/>
            <person name="Hug L.A."/>
            <person name="Thomas B.C."/>
            <person name="Sharon I."/>
            <person name="Castelle C.J."/>
            <person name="Singh A."/>
            <person name="Wilkins M.J."/>
            <person name="Williams K.H."/>
            <person name="Banfield J.F."/>
        </authorList>
    </citation>
    <scope>NUCLEOTIDE SEQUENCE [LARGE SCALE GENOMIC DNA]</scope>
</reference>
<dbReference type="PANTHER" id="PTHR46401:SF2">
    <property type="entry name" value="GLYCOSYLTRANSFERASE WBBK-RELATED"/>
    <property type="match status" value="1"/>
</dbReference>
<evidence type="ECO:0000313" key="4">
    <source>
        <dbReference type="EMBL" id="KKQ70802.1"/>
    </source>
</evidence>
<dbReference type="AlphaFoldDB" id="A0A0G0JVZ9"/>
<dbReference type="GO" id="GO:0016757">
    <property type="term" value="F:glycosyltransferase activity"/>
    <property type="evidence" value="ECO:0007669"/>
    <property type="project" value="InterPro"/>
</dbReference>
<name>A0A0G0JVZ9_9BACT</name>
<dbReference type="PANTHER" id="PTHR46401">
    <property type="entry name" value="GLYCOSYLTRANSFERASE WBBK-RELATED"/>
    <property type="match status" value="1"/>
</dbReference>
<evidence type="ECO:0000313" key="5">
    <source>
        <dbReference type="Proteomes" id="UP000034406"/>
    </source>
</evidence>
<dbReference type="Pfam" id="PF00534">
    <property type="entry name" value="Glycos_transf_1"/>
    <property type="match status" value="1"/>
</dbReference>
<dbReference type="SUPFAM" id="SSF53756">
    <property type="entry name" value="UDP-Glycosyltransferase/glycogen phosphorylase"/>
    <property type="match status" value="1"/>
</dbReference>
<gene>
    <name evidence="4" type="ORF">US90_C0005G0016</name>
</gene>
<protein>
    <submittedName>
        <fullName evidence="4">Glycosyl transferase group 1</fullName>
    </submittedName>
</protein>